<comment type="caution">
    <text evidence="6">The sequence shown here is derived from an EMBL/GenBank/DDBJ whole genome shotgun (WGS) entry which is preliminary data.</text>
</comment>
<dbReference type="PANTHER" id="PTHR43317">
    <property type="entry name" value="THERMOSPERMINE SYNTHASE ACAULIS5"/>
    <property type="match status" value="1"/>
</dbReference>
<dbReference type="Pfam" id="PF01564">
    <property type="entry name" value="Spermine_synth"/>
    <property type="match status" value="1"/>
</dbReference>
<gene>
    <name evidence="6" type="ORF">GPA25_19850</name>
</gene>
<evidence type="ECO:0000256" key="4">
    <source>
        <dbReference type="PROSITE-ProRule" id="PRU00354"/>
    </source>
</evidence>
<feature type="active site" description="Proton acceptor" evidence="4">
    <location>
        <position position="147"/>
    </location>
</feature>
<dbReference type="PROSITE" id="PS51006">
    <property type="entry name" value="PABS_2"/>
    <property type="match status" value="1"/>
</dbReference>
<dbReference type="PANTHER" id="PTHR43317:SF1">
    <property type="entry name" value="THERMOSPERMINE SYNTHASE ACAULIS5"/>
    <property type="match status" value="1"/>
</dbReference>
<proteinExistence type="inferred from homology"/>
<evidence type="ECO:0000313" key="7">
    <source>
        <dbReference type="Proteomes" id="UP000648984"/>
    </source>
</evidence>
<evidence type="ECO:0000256" key="2">
    <source>
        <dbReference type="ARBA" id="ARBA00022679"/>
    </source>
</evidence>
<dbReference type="InterPro" id="IPR030374">
    <property type="entry name" value="PABS"/>
</dbReference>
<keyword evidence="3 4" id="KW-0620">Polyamine biosynthesis</keyword>
<dbReference type="RefSeq" id="WP_169262144.1">
    <property type="nucleotide sequence ID" value="NZ_WTVQ01000046.1"/>
</dbReference>
<feature type="domain" description="PABS" evidence="5">
    <location>
        <begin position="66"/>
        <end position="227"/>
    </location>
</feature>
<evidence type="ECO:0000259" key="5">
    <source>
        <dbReference type="PROSITE" id="PS51006"/>
    </source>
</evidence>
<dbReference type="SUPFAM" id="SSF53335">
    <property type="entry name" value="S-adenosyl-L-methionine-dependent methyltransferases"/>
    <property type="match status" value="1"/>
</dbReference>
<protein>
    <submittedName>
        <fullName evidence="6">Transferase</fullName>
    </submittedName>
</protein>
<comment type="similarity">
    <text evidence="1">Belongs to the spermidine/spermine synthase family.</text>
</comment>
<dbReference type="EMBL" id="WTVQ01000046">
    <property type="protein sequence ID" value="NMG77011.1"/>
    <property type="molecule type" value="Genomic_DNA"/>
</dbReference>
<evidence type="ECO:0000313" key="6">
    <source>
        <dbReference type="EMBL" id="NMG77011.1"/>
    </source>
</evidence>
<keyword evidence="2 4" id="KW-0808">Transferase</keyword>
<dbReference type="InterPro" id="IPR029063">
    <property type="entry name" value="SAM-dependent_MTases_sf"/>
</dbReference>
<name>A0ABX1QHR1_9RHOO</name>
<evidence type="ECO:0000256" key="1">
    <source>
        <dbReference type="ARBA" id="ARBA00007867"/>
    </source>
</evidence>
<keyword evidence="7" id="KW-1185">Reference proteome</keyword>
<evidence type="ECO:0000256" key="3">
    <source>
        <dbReference type="ARBA" id="ARBA00023115"/>
    </source>
</evidence>
<reference evidence="6 7" key="1">
    <citation type="submission" date="2019-12" db="EMBL/GenBank/DDBJ databases">
        <title>Comparative genomics gives insights into the taxonomy of the Azoarcus-Aromatoleum group and reveals separate origins of nif in the plant-associated Azoarcus and non-plant-associated Aromatoleum sub-groups.</title>
        <authorList>
            <person name="Lafos M."/>
            <person name="Maluk M."/>
            <person name="Batista M."/>
            <person name="Junghare M."/>
            <person name="Carmona M."/>
            <person name="Faoro H."/>
            <person name="Cruz L.M."/>
            <person name="Battistoni F."/>
            <person name="De Souza E."/>
            <person name="Pedrosa F."/>
            <person name="Chen W.-M."/>
            <person name="Poole P.S."/>
            <person name="Dixon R.A."/>
            <person name="James E.K."/>
        </authorList>
    </citation>
    <scope>NUCLEOTIDE SEQUENCE [LARGE SCALE GENOMIC DNA]</scope>
    <source>
        <strain evidence="6 7">22Lin</strain>
    </source>
</reference>
<dbReference type="GO" id="GO:0016740">
    <property type="term" value="F:transferase activity"/>
    <property type="evidence" value="ECO:0007669"/>
    <property type="project" value="UniProtKB-KW"/>
</dbReference>
<accession>A0ABX1QHR1</accession>
<organism evidence="6 7">
    <name type="scientific">Aromatoleum diolicum</name>
    <dbReference type="NCBI Taxonomy" id="75796"/>
    <lineage>
        <taxon>Bacteria</taxon>
        <taxon>Pseudomonadati</taxon>
        <taxon>Pseudomonadota</taxon>
        <taxon>Betaproteobacteria</taxon>
        <taxon>Rhodocyclales</taxon>
        <taxon>Rhodocyclaceae</taxon>
        <taxon>Aromatoleum</taxon>
    </lineage>
</organism>
<sequence length="278" mass="31226">MNMDQLALLRYCGAALSHRGDGRPYVVDADGMRTLHFEALTIQSQMCLDEPDALAIDYTRSMMGFLLFNPEPRDIVMIGLGGGSIAKYCLRTLPETRFTSVEISPEVIALRETFGIPPDDERFCVVCGDGADYVRDRSHAPDVLLIDGFDHTGQPAKLCSAGFYDDCHSMLAEGGIMAVNLWSGDRRYGLYASRIRESFDDRVVAVRAEKDSNRIVFAYKGKIFPPARSQLFDRARMLASGHPIGIMSTAQRIQHRLERRRQLQPDLWHGGRNRSSTY</sequence>
<dbReference type="Gene3D" id="3.40.50.150">
    <property type="entry name" value="Vaccinia Virus protein VP39"/>
    <property type="match status" value="1"/>
</dbReference>
<dbReference type="Proteomes" id="UP000648984">
    <property type="component" value="Unassembled WGS sequence"/>
</dbReference>